<evidence type="ECO:0000313" key="1">
    <source>
        <dbReference type="EMBL" id="AGI67491.1"/>
    </source>
</evidence>
<dbReference type="Proteomes" id="UP000005307">
    <property type="component" value="Chromosome"/>
</dbReference>
<organism evidence="1 2">
    <name type="scientific">Octadecabacter antarcticus 307</name>
    <dbReference type="NCBI Taxonomy" id="391626"/>
    <lineage>
        <taxon>Bacteria</taxon>
        <taxon>Pseudomonadati</taxon>
        <taxon>Pseudomonadota</taxon>
        <taxon>Alphaproteobacteria</taxon>
        <taxon>Rhodobacterales</taxon>
        <taxon>Roseobacteraceae</taxon>
        <taxon>Octadecabacter</taxon>
    </lineage>
</organism>
<proteinExistence type="predicted"/>
<keyword evidence="2" id="KW-1185">Reference proteome</keyword>
<dbReference type="AlphaFoldDB" id="M9RAX4"/>
<evidence type="ECO:0000313" key="2">
    <source>
        <dbReference type="Proteomes" id="UP000005307"/>
    </source>
</evidence>
<accession>M9RAX4</accession>
<dbReference type="HOGENOM" id="CLU_3064101_0_0_5"/>
<dbReference type="EMBL" id="CP003740">
    <property type="protein sequence ID" value="AGI67491.1"/>
    <property type="molecule type" value="Genomic_DNA"/>
</dbReference>
<gene>
    <name evidence="1" type="ORF">OAN307_c18350</name>
</gene>
<protein>
    <submittedName>
        <fullName evidence="1">Uncharacterized protein</fullName>
    </submittedName>
</protein>
<sequence length="53" mass="6010">MSAAGCCVSMSCIWVEKRRLKAPLTVTKKMMACDEFKFLKKHQANQFGTSVRL</sequence>
<name>M9RAX4_9RHOB</name>
<dbReference type="KEGG" id="oat:OAN307_c18350"/>
<reference evidence="1 2" key="1">
    <citation type="journal article" date="2013" name="PLoS ONE">
        <title>Poles Apart: Arctic and Antarctic Octadecabacter strains Share High Genome Plasticity and a New Type of Xanthorhodopsin.</title>
        <authorList>
            <person name="Vollmers J."/>
            <person name="Voget S."/>
            <person name="Dietrich S."/>
            <person name="Gollnow K."/>
            <person name="Smits M."/>
            <person name="Meyer K."/>
            <person name="Brinkhoff T."/>
            <person name="Simon M."/>
            <person name="Daniel R."/>
        </authorList>
    </citation>
    <scope>NUCLEOTIDE SEQUENCE [LARGE SCALE GENOMIC DNA]</scope>
    <source>
        <strain evidence="1 2">307</strain>
    </source>
</reference>